<sequence>SQSSCSTKLTKIYDDARRKEQYQLGDIVGLKIDKVDHTNTTPRILPCIVVSIQSASDDTVLYKVCTLTGYFIYKAKINDQVIEGTYFWDVKPTTEGRLIIELV</sequence>
<dbReference type="Proteomes" id="UP000682733">
    <property type="component" value="Unassembled WGS sequence"/>
</dbReference>
<accession>A0A8S2FYN2</accession>
<reference evidence="1" key="1">
    <citation type="submission" date="2021-02" db="EMBL/GenBank/DDBJ databases">
        <authorList>
            <person name="Nowell W R."/>
        </authorList>
    </citation>
    <scope>NUCLEOTIDE SEQUENCE</scope>
</reference>
<dbReference type="EMBL" id="CAJOBA010067552">
    <property type="protein sequence ID" value="CAF4371853.1"/>
    <property type="molecule type" value="Genomic_DNA"/>
</dbReference>
<comment type="caution">
    <text evidence="1">The sequence shown here is derived from an EMBL/GenBank/DDBJ whole genome shotgun (WGS) entry which is preliminary data.</text>
</comment>
<dbReference type="EMBL" id="CAJNOK010044635">
    <property type="protein sequence ID" value="CAF1575262.1"/>
    <property type="molecule type" value="Genomic_DNA"/>
</dbReference>
<evidence type="ECO:0000313" key="1">
    <source>
        <dbReference type="EMBL" id="CAF1575262.1"/>
    </source>
</evidence>
<organism evidence="1 3">
    <name type="scientific">Didymodactylos carnosus</name>
    <dbReference type="NCBI Taxonomy" id="1234261"/>
    <lineage>
        <taxon>Eukaryota</taxon>
        <taxon>Metazoa</taxon>
        <taxon>Spiralia</taxon>
        <taxon>Gnathifera</taxon>
        <taxon>Rotifera</taxon>
        <taxon>Eurotatoria</taxon>
        <taxon>Bdelloidea</taxon>
        <taxon>Philodinida</taxon>
        <taxon>Philodinidae</taxon>
        <taxon>Didymodactylos</taxon>
    </lineage>
</organism>
<evidence type="ECO:0000313" key="2">
    <source>
        <dbReference type="EMBL" id="CAF4371853.1"/>
    </source>
</evidence>
<feature type="non-terminal residue" evidence="1">
    <location>
        <position position="103"/>
    </location>
</feature>
<protein>
    <submittedName>
        <fullName evidence="1">Uncharacterized protein</fullName>
    </submittedName>
</protein>
<dbReference type="AlphaFoldDB" id="A0A8S2FYN2"/>
<proteinExistence type="predicted"/>
<gene>
    <name evidence="1" type="ORF">OVA965_LOCUS40620</name>
    <name evidence="2" type="ORF">TMI583_LOCUS42089</name>
</gene>
<evidence type="ECO:0000313" key="3">
    <source>
        <dbReference type="Proteomes" id="UP000677228"/>
    </source>
</evidence>
<dbReference type="Proteomes" id="UP000677228">
    <property type="component" value="Unassembled WGS sequence"/>
</dbReference>
<name>A0A8S2FYN2_9BILA</name>